<proteinExistence type="predicted"/>
<dbReference type="EMBL" id="JACATZ010000001">
    <property type="protein sequence ID" value="NWJ44685.1"/>
    <property type="molecule type" value="Genomic_DNA"/>
</dbReference>
<organism evidence="1 3">
    <name type="scientific">Candidatus Chlorohelix allophototropha</name>
    <dbReference type="NCBI Taxonomy" id="3003348"/>
    <lineage>
        <taxon>Bacteria</taxon>
        <taxon>Bacillati</taxon>
        <taxon>Chloroflexota</taxon>
        <taxon>Chloroflexia</taxon>
        <taxon>Candidatus Chloroheliales</taxon>
        <taxon>Candidatus Chloroheliaceae</taxon>
        <taxon>Candidatus Chlorohelix</taxon>
    </lineage>
</organism>
<keyword evidence="4" id="KW-1185">Reference proteome</keyword>
<dbReference type="EMBL" id="CP128399">
    <property type="protein sequence ID" value="WJW66573.1"/>
    <property type="molecule type" value="Genomic_DNA"/>
</dbReference>
<name>A0A8T7M2L2_9CHLR</name>
<dbReference type="Proteomes" id="UP000521676">
    <property type="component" value="Unassembled WGS sequence"/>
</dbReference>
<evidence type="ECO:0000313" key="2">
    <source>
        <dbReference type="EMBL" id="WJW66573.1"/>
    </source>
</evidence>
<dbReference type="Proteomes" id="UP001431572">
    <property type="component" value="Chromosome 1"/>
</dbReference>
<sequence length="792" mass="88522">MIFAKPQPKRDLPIHSPGFLKVRPVLNPGGEERFGVIELSQDCAPYVFFSEKKKTKGVKTLTGGLRLSGSRLNLGLTDEREEADFWHKLTASLPEGIAAQYILRRKPGSLKSHYEQLREQVLQRLNDEESAYLFLEDYLENLIYPVEEAGLTDQEFYLLIGAPSEEAMAEQLALLFTNLPCDATPLCADDLQKLLNEYGTNLEPACNKDYLQTTDIRAYWTLVAPPPSIEGGWTRPILENETLANARFDIVGHITPGKPDAALRTVLEKRSAALLEMLESAENVGTKNASRELSEQLHEVNKRLATLEDQGQRFYEVSLCFSLYTDSEHFAEQVENFEIALLEAHLTPRRVCGESGLELAWRDCAPINLSQLARPFVVGEHPAVEQVRQNVPTAGKLLQLATSGSSVECTTLAGYSRTGEAFYLKPDSKLSLFLLGEKDTRYYEAAHNMTQYLMAMRFLQGQKFCVFDPSGKWLVTARQLGGLKTWQRPHQFVDLLSANPEKLQTLAQIEKWIEYTGCFLSELLGLKGDVGLESLLLGAVVAQQYENIALTPVSLWERALVDNNEILAEALSRLVLDGDLAWLFAVPTEQIQPNEPLLVFGFEPDEIKVLPETTRRAIMTRVFTEIAGRLPDHISIVSEADWLLQDKAFAGSLFKTIKHGQKIWAIADNCEELLVGANGTGRWLLEQAQMHLFFRQEGAGLIGIARRLNLPARGVKAIRELAAGAAIVRQIENEQVNLSAFEPLPGDYIGRLSGKKATRTPEKLPEFIRTELEKLFTPKKVAPLLLKARLGA</sequence>
<dbReference type="AlphaFoldDB" id="A0A8T7M2L2"/>
<accession>A0A8T7M2L2</accession>
<protein>
    <submittedName>
        <fullName evidence="1">Uncharacterized protein</fullName>
    </submittedName>
</protein>
<gene>
    <name evidence="1" type="ORF">HXX08_02285</name>
    <name evidence="2" type="ORF">OZ401_002377</name>
</gene>
<dbReference type="RefSeq" id="WP_341468462.1">
    <property type="nucleotide sequence ID" value="NZ_CP128399.1"/>
</dbReference>
<evidence type="ECO:0000313" key="4">
    <source>
        <dbReference type="Proteomes" id="UP001431572"/>
    </source>
</evidence>
<evidence type="ECO:0000313" key="3">
    <source>
        <dbReference type="Proteomes" id="UP000521676"/>
    </source>
</evidence>
<reference evidence="1 3" key="1">
    <citation type="submission" date="2020-06" db="EMBL/GenBank/DDBJ databases">
        <title>Anoxygenic phototrophic Chloroflexota member uses a Type I reaction center.</title>
        <authorList>
            <person name="Tsuji J.M."/>
            <person name="Shaw N.A."/>
            <person name="Nagashima S."/>
            <person name="Venkiteswaran J."/>
            <person name="Schiff S.L."/>
            <person name="Hanada S."/>
            <person name="Tank M."/>
            <person name="Neufeld J.D."/>
        </authorList>
    </citation>
    <scope>NUCLEOTIDE SEQUENCE [LARGE SCALE GENOMIC DNA]</scope>
    <source>
        <strain evidence="1">L227-S17</strain>
    </source>
</reference>
<reference evidence="2" key="2">
    <citation type="journal article" date="2024" name="Nature">
        <title>Anoxygenic phototroph of the Chloroflexota uses a type I reaction centre.</title>
        <authorList>
            <person name="Tsuji J.M."/>
            <person name="Shaw N.A."/>
            <person name="Nagashima S."/>
            <person name="Venkiteswaran J.J."/>
            <person name="Schiff S.L."/>
            <person name="Watanabe T."/>
            <person name="Fukui M."/>
            <person name="Hanada S."/>
            <person name="Tank M."/>
            <person name="Neufeld J.D."/>
        </authorList>
    </citation>
    <scope>NUCLEOTIDE SEQUENCE</scope>
    <source>
        <strain evidence="2">L227-S17</strain>
    </source>
</reference>
<evidence type="ECO:0000313" key="1">
    <source>
        <dbReference type="EMBL" id="NWJ44685.1"/>
    </source>
</evidence>